<dbReference type="EMBL" id="JBCGDC010000019">
    <property type="protein sequence ID" value="MFB6393269.1"/>
    <property type="molecule type" value="Genomic_DNA"/>
</dbReference>
<dbReference type="PANTHER" id="PTHR43477">
    <property type="entry name" value="DIHYDROANTICAPSIN 7-DEHYDROGENASE"/>
    <property type="match status" value="1"/>
</dbReference>
<evidence type="ECO:0000313" key="4">
    <source>
        <dbReference type="Proteomes" id="UP001582793"/>
    </source>
</evidence>
<dbReference type="CDD" id="cd05233">
    <property type="entry name" value="SDR_c"/>
    <property type="match status" value="1"/>
</dbReference>
<comment type="caution">
    <text evidence="3">The sequence shown here is derived from an EMBL/GenBank/DDBJ whole genome shotgun (WGS) entry which is preliminary data.</text>
</comment>
<proteinExistence type="inferred from homology"/>
<reference evidence="3 4" key="1">
    <citation type="submission" date="2024-04" db="EMBL/GenBank/DDBJ databases">
        <title>Polymorphospora sp. isolated from Baiyangdian Lake in Xiong'an New Area.</title>
        <authorList>
            <person name="Zhang X."/>
            <person name="Liu J."/>
        </authorList>
    </citation>
    <scope>NUCLEOTIDE SEQUENCE [LARGE SCALE GENOMIC DNA]</scope>
    <source>
        <strain evidence="3 4">2-325</strain>
    </source>
</reference>
<dbReference type="InterPro" id="IPR051122">
    <property type="entry name" value="SDR_DHRS6-like"/>
</dbReference>
<protein>
    <submittedName>
        <fullName evidence="3">SDR family NAD(P)-dependent oxidoreductase</fullName>
    </submittedName>
</protein>
<dbReference type="Pfam" id="PF13561">
    <property type="entry name" value="adh_short_C2"/>
    <property type="match status" value="1"/>
</dbReference>
<evidence type="ECO:0000313" key="3">
    <source>
        <dbReference type="EMBL" id="MFB6393269.1"/>
    </source>
</evidence>
<dbReference type="InterPro" id="IPR002347">
    <property type="entry name" value="SDR_fam"/>
</dbReference>
<keyword evidence="2" id="KW-0560">Oxidoreductase</keyword>
<dbReference type="RefSeq" id="WP_364218772.1">
    <property type="nucleotide sequence ID" value="NZ_JBCGDC010000019.1"/>
</dbReference>
<evidence type="ECO:0000256" key="1">
    <source>
        <dbReference type="ARBA" id="ARBA00006484"/>
    </source>
</evidence>
<dbReference type="Proteomes" id="UP001582793">
    <property type="component" value="Unassembled WGS sequence"/>
</dbReference>
<organism evidence="3 4">
    <name type="scientific">Polymorphospora lycopeni</name>
    <dbReference type="NCBI Taxonomy" id="3140240"/>
    <lineage>
        <taxon>Bacteria</taxon>
        <taxon>Bacillati</taxon>
        <taxon>Actinomycetota</taxon>
        <taxon>Actinomycetes</taxon>
        <taxon>Micromonosporales</taxon>
        <taxon>Micromonosporaceae</taxon>
        <taxon>Polymorphospora</taxon>
    </lineage>
</organism>
<dbReference type="PRINTS" id="PR00081">
    <property type="entry name" value="GDHRDH"/>
</dbReference>
<name>A0ABV5CMM9_9ACTN</name>
<dbReference type="SUPFAM" id="SSF51735">
    <property type="entry name" value="NAD(P)-binding Rossmann-fold domains"/>
    <property type="match status" value="1"/>
</dbReference>
<sequence length="255" mass="26307">MRLAGRVALVTGAGSGMGRASAIRFAEEGATVVATDLDEASVRETADQITAAGGAARWAVLDVTSRENIDRVVAEVERDHGILHVLFNHVGAPGAAGLDITDEEWQFAIDVNLKGGFFLTGAALPLLRKASGSASVIFTASTAGLVGSPISPLYSLTKGGVVNFVRGLALNLAADGIRVNGICPGPIDTPMLPKFFSRAAEGVPAELMQQYMSVIPLGRAGTVTEIANAALFLACDESSFITGVPLPVDGGYLAR</sequence>
<comment type="similarity">
    <text evidence="1">Belongs to the short-chain dehydrogenases/reductases (SDR) family.</text>
</comment>
<keyword evidence="4" id="KW-1185">Reference proteome</keyword>
<accession>A0ABV5CMM9</accession>
<evidence type="ECO:0000256" key="2">
    <source>
        <dbReference type="ARBA" id="ARBA00023002"/>
    </source>
</evidence>
<gene>
    <name evidence="3" type="ORF">AAFH96_09130</name>
</gene>
<dbReference type="InterPro" id="IPR036291">
    <property type="entry name" value="NAD(P)-bd_dom_sf"/>
</dbReference>
<dbReference type="Gene3D" id="3.40.50.720">
    <property type="entry name" value="NAD(P)-binding Rossmann-like Domain"/>
    <property type="match status" value="1"/>
</dbReference>
<dbReference type="PANTHER" id="PTHR43477:SF1">
    <property type="entry name" value="DIHYDROANTICAPSIN 7-DEHYDROGENASE"/>
    <property type="match status" value="1"/>
</dbReference>